<dbReference type="Proteomes" id="UP000011718">
    <property type="component" value="Chromosome"/>
</dbReference>
<protein>
    <submittedName>
        <fullName evidence="1">Uncharacterized protein</fullName>
    </submittedName>
</protein>
<dbReference type="EMBL" id="CP004144">
    <property type="protein sequence ID" value="AGF96130.1"/>
    <property type="molecule type" value="Genomic_DNA"/>
</dbReference>
<reference evidence="1 2" key="1">
    <citation type="journal article" date="2013" name="Genome Announc.">
        <title>Complete Genome of a Methanosarcina mazei Strain Isolated from Sediment Samples from an Amazonian Flooded Area.</title>
        <authorList>
            <person name="Assis das Gracas D."/>
            <person name="Thiago Juca Ramos R."/>
            <person name="Vieira Araujo A.C."/>
            <person name="Zahlouth R."/>
            <person name="Ribeiro Carneiro A."/>
            <person name="Souza Lopes T."/>
            <person name="Azevedo Barauna R."/>
            <person name="Azevedo V."/>
            <person name="Cruz Schneider M.P."/>
            <person name="Pellizari V.H."/>
            <person name="Silva A."/>
        </authorList>
    </citation>
    <scope>NUCLEOTIDE SEQUENCE [LARGE SCALE GENOMIC DNA]</scope>
    <source>
        <strain evidence="1 2">Tuc01</strain>
    </source>
</reference>
<organism evidence="1 2">
    <name type="scientific">Methanosarcina mazei Tuc01</name>
    <dbReference type="NCBI Taxonomy" id="1236903"/>
    <lineage>
        <taxon>Archaea</taxon>
        <taxon>Methanobacteriati</taxon>
        <taxon>Methanobacteriota</taxon>
        <taxon>Stenosarchaea group</taxon>
        <taxon>Methanomicrobia</taxon>
        <taxon>Methanosarcinales</taxon>
        <taxon>Methanosarcinaceae</taxon>
        <taxon>Methanosarcina</taxon>
    </lineage>
</organism>
<proteinExistence type="predicted"/>
<evidence type="ECO:0000313" key="1">
    <source>
        <dbReference type="EMBL" id="AGF96130.1"/>
    </source>
</evidence>
<name>M1Q1H4_METMZ</name>
<dbReference type="AlphaFoldDB" id="M1Q1H4"/>
<dbReference type="BioCyc" id="MMAZ1236903:G139K-682-MONOMER"/>
<sequence length="60" mass="7357">MIKILYKFITDRNYPGKKQFVEVKLSGKEFHYNLLHQTEKSRLLTGEHQRFIDWLCEKTR</sequence>
<accession>M1Q1H4</accession>
<gene>
    <name evidence="1" type="ORF">MmTuc01_0722</name>
</gene>
<evidence type="ECO:0000313" key="2">
    <source>
        <dbReference type="Proteomes" id="UP000011718"/>
    </source>
</evidence>
<dbReference type="KEGG" id="mmaz:MmTuc01_0722"/>
<dbReference type="HOGENOM" id="CLU_2930235_0_0_2"/>